<dbReference type="InterPro" id="IPR011050">
    <property type="entry name" value="Pectin_lyase_fold/virulence"/>
</dbReference>
<comment type="caution">
    <text evidence="3">The sequence shown here is derived from an EMBL/GenBank/DDBJ whole genome shotgun (WGS) entry which is preliminary data.</text>
</comment>
<dbReference type="SMART" id="SM00089">
    <property type="entry name" value="PKD"/>
    <property type="match status" value="1"/>
</dbReference>
<dbReference type="Gene3D" id="2.60.40.10">
    <property type="entry name" value="Immunoglobulins"/>
    <property type="match status" value="2"/>
</dbReference>
<feature type="domain" description="Fibronectin type-III" evidence="2">
    <location>
        <begin position="206"/>
        <end position="289"/>
    </location>
</feature>
<dbReference type="InterPro" id="IPR035986">
    <property type="entry name" value="PKD_dom_sf"/>
</dbReference>
<dbReference type="SMART" id="SM00060">
    <property type="entry name" value="FN3"/>
    <property type="match status" value="1"/>
</dbReference>
<dbReference type="Pfam" id="PF13229">
    <property type="entry name" value="Beta_helix"/>
    <property type="match status" value="1"/>
</dbReference>
<protein>
    <submittedName>
        <fullName evidence="3">PKD domain-containing protein</fullName>
    </submittedName>
</protein>
<dbReference type="PROSITE" id="PS50853">
    <property type="entry name" value="FN3"/>
    <property type="match status" value="1"/>
</dbReference>
<feature type="domain" description="PKD" evidence="1">
    <location>
        <begin position="115"/>
        <end position="194"/>
    </location>
</feature>
<dbReference type="Pfam" id="PF18911">
    <property type="entry name" value="PKD_4"/>
    <property type="match status" value="1"/>
</dbReference>
<dbReference type="CDD" id="cd00063">
    <property type="entry name" value="FN3"/>
    <property type="match status" value="1"/>
</dbReference>
<dbReference type="EMBL" id="JAHZIK010002343">
    <property type="protein sequence ID" value="MBW7460619.1"/>
    <property type="molecule type" value="Genomic_DNA"/>
</dbReference>
<reference evidence="3 4" key="1">
    <citation type="submission" date="2021-07" db="EMBL/GenBank/DDBJ databases">
        <title>Paenibacillus radiodurans sp. nov., isolated from the southeastern edge of Tengger Desert.</title>
        <authorList>
            <person name="Zhang G."/>
        </authorList>
    </citation>
    <scope>NUCLEOTIDE SEQUENCE [LARGE SCALE GENOMIC DNA]</scope>
    <source>
        <strain evidence="3 4">CCM 7311</strain>
    </source>
</reference>
<dbReference type="SUPFAM" id="SSF49265">
    <property type="entry name" value="Fibronectin type III"/>
    <property type="match status" value="1"/>
</dbReference>
<evidence type="ECO:0000313" key="4">
    <source>
        <dbReference type="Proteomes" id="UP001519887"/>
    </source>
</evidence>
<accession>A0ABS7CID1</accession>
<name>A0ABS7CID1_9BACL</name>
<dbReference type="SUPFAM" id="SSF51126">
    <property type="entry name" value="Pectin lyase-like"/>
    <property type="match status" value="1"/>
</dbReference>
<dbReference type="CDD" id="cd00146">
    <property type="entry name" value="PKD"/>
    <property type="match status" value="1"/>
</dbReference>
<dbReference type="Proteomes" id="UP001519887">
    <property type="component" value="Unassembled WGS sequence"/>
</dbReference>
<dbReference type="Pfam" id="PF00041">
    <property type="entry name" value="fn3"/>
    <property type="match status" value="1"/>
</dbReference>
<dbReference type="InterPro" id="IPR000601">
    <property type="entry name" value="PKD_dom"/>
</dbReference>
<feature type="non-terminal residue" evidence="3">
    <location>
        <position position="1"/>
    </location>
</feature>
<proteinExistence type="predicted"/>
<evidence type="ECO:0000259" key="2">
    <source>
        <dbReference type="PROSITE" id="PS50853"/>
    </source>
</evidence>
<dbReference type="InterPro" id="IPR003961">
    <property type="entry name" value="FN3_dom"/>
</dbReference>
<organism evidence="3 4">
    <name type="scientific">Paenibacillus sepulcri</name>
    <dbReference type="NCBI Taxonomy" id="359917"/>
    <lineage>
        <taxon>Bacteria</taxon>
        <taxon>Bacillati</taxon>
        <taxon>Bacillota</taxon>
        <taxon>Bacilli</taxon>
        <taxon>Bacillales</taxon>
        <taxon>Paenibacillaceae</taxon>
        <taxon>Paenibacillus</taxon>
    </lineage>
</organism>
<gene>
    <name evidence="3" type="ORF">K0U00_41800</name>
</gene>
<dbReference type="InterPro" id="IPR036116">
    <property type="entry name" value="FN3_sf"/>
</dbReference>
<dbReference type="PROSITE" id="PS50093">
    <property type="entry name" value="PKD"/>
    <property type="match status" value="1"/>
</dbReference>
<keyword evidence="4" id="KW-1185">Reference proteome</keyword>
<evidence type="ECO:0000313" key="3">
    <source>
        <dbReference type="EMBL" id="MBW7460619.1"/>
    </source>
</evidence>
<dbReference type="InterPro" id="IPR039448">
    <property type="entry name" value="Beta_helix"/>
</dbReference>
<feature type="non-terminal residue" evidence="3">
    <location>
        <position position="289"/>
    </location>
</feature>
<dbReference type="InterPro" id="IPR022409">
    <property type="entry name" value="PKD/Chitinase_dom"/>
</dbReference>
<sequence>QYQYFYKNIWQNGPIGNPAAAYPGYDGNAVRIHGDTRNIVFDSNQIINNGRKAIEITTASGTDRLSFINNTITGNGGPSIDQYPSSAADLEWSGNTVSGNGTNTQLTSRGFSDAKPVANFTAPLTVQLGQPVTFTNTSTDNGSIVENLWDLGEGLPVTAASPTYTYQKPGTYHVILGVWDNGGRASVKEQTITVFTGPPDTTAPSAPTNLSAPTKSNVTVDLSWSASTDNVAVIGYDVYKNGVLAGSTPGAGATTFPITGLTPSTAYSFTVKAKDASGNISAASNTLNV</sequence>
<evidence type="ECO:0000259" key="1">
    <source>
        <dbReference type="PROSITE" id="PS50093"/>
    </source>
</evidence>
<dbReference type="SUPFAM" id="SSF49299">
    <property type="entry name" value="PKD domain"/>
    <property type="match status" value="1"/>
</dbReference>
<dbReference type="InterPro" id="IPR013783">
    <property type="entry name" value="Ig-like_fold"/>
</dbReference>